<protein>
    <recommendedName>
        <fullName evidence="4">TRASH transcription regulator C-terminal archaeal domain-containing protein</fullName>
    </recommendedName>
</protein>
<evidence type="ECO:0000256" key="1">
    <source>
        <dbReference type="SAM" id="SignalP"/>
    </source>
</evidence>
<evidence type="ECO:0000313" key="3">
    <source>
        <dbReference type="Proteomes" id="UP001580928"/>
    </source>
</evidence>
<feature type="signal peptide" evidence="1">
    <location>
        <begin position="1"/>
        <end position="25"/>
    </location>
</feature>
<keyword evidence="3" id="KW-1185">Reference proteome</keyword>
<comment type="caution">
    <text evidence="2">The sequence shown here is derived from an EMBL/GenBank/DDBJ whole genome shotgun (WGS) entry which is preliminary data.</text>
</comment>
<dbReference type="EMBL" id="JBBVGT010000003">
    <property type="protein sequence ID" value="MFB5947013.1"/>
    <property type="molecule type" value="Genomic_DNA"/>
</dbReference>
<gene>
    <name evidence="2" type="ORF">WKR92_14360</name>
</gene>
<evidence type="ECO:0000313" key="2">
    <source>
        <dbReference type="EMBL" id="MFB5947013.1"/>
    </source>
</evidence>
<proteinExistence type="predicted"/>
<keyword evidence="1" id="KW-0732">Signal</keyword>
<sequence>MIVRKLKYISIIFISLISISACNLAGSDESSEAAANVAPQVGDQVPNNLVCMVNDAYMGIPQLEVSYEGKIYYGCCEMCQERIPKEKEARIAVDPYTLKDVDKADAYIVLVGDQGQVAYFENERSYKELMAKSDLAKERNQRNQHP</sequence>
<reference evidence="2 3" key="1">
    <citation type="submission" date="2024-04" db="EMBL/GenBank/DDBJ databases">
        <title>Albibacterium profundi sp. nov., isolated from sediment of the Challenger Deep of Mariana Trench.</title>
        <authorList>
            <person name="Wang Y."/>
        </authorList>
    </citation>
    <scope>NUCLEOTIDE SEQUENCE [LARGE SCALE GENOMIC DNA]</scope>
    <source>
        <strain evidence="2 3">RHL897</strain>
    </source>
</reference>
<name>A0ABV5CHG5_9SPHI</name>
<accession>A0ABV5CHG5</accession>
<dbReference type="PROSITE" id="PS51257">
    <property type="entry name" value="PROKAR_LIPOPROTEIN"/>
    <property type="match status" value="1"/>
</dbReference>
<feature type="chain" id="PRO_5046829953" description="TRASH transcription regulator C-terminal archaeal domain-containing protein" evidence="1">
    <location>
        <begin position="26"/>
        <end position="146"/>
    </location>
</feature>
<dbReference type="RefSeq" id="WP_375558542.1">
    <property type="nucleotide sequence ID" value="NZ_JBBVGT010000003.1"/>
</dbReference>
<dbReference type="Proteomes" id="UP001580928">
    <property type="component" value="Unassembled WGS sequence"/>
</dbReference>
<evidence type="ECO:0008006" key="4">
    <source>
        <dbReference type="Google" id="ProtNLM"/>
    </source>
</evidence>
<organism evidence="2 3">
    <name type="scientific">Albibacterium profundi</name>
    <dbReference type="NCBI Taxonomy" id="3134906"/>
    <lineage>
        <taxon>Bacteria</taxon>
        <taxon>Pseudomonadati</taxon>
        <taxon>Bacteroidota</taxon>
        <taxon>Sphingobacteriia</taxon>
        <taxon>Sphingobacteriales</taxon>
        <taxon>Sphingobacteriaceae</taxon>
        <taxon>Albibacterium</taxon>
    </lineage>
</organism>